<dbReference type="GO" id="GO:0000978">
    <property type="term" value="F:RNA polymerase II cis-regulatory region sequence-specific DNA binding"/>
    <property type="evidence" value="ECO:0007669"/>
    <property type="project" value="TreeGrafter"/>
</dbReference>
<keyword evidence="5 11" id="KW-0863">Zinc-finger</keyword>
<dbReference type="Gene3D" id="3.30.160.60">
    <property type="entry name" value="Classic Zinc Finger"/>
    <property type="match status" value="2"/>
</dbReference>
<feature type="region of interest" description="Disordered" evidence="12">
    <location>
        <begin position="273"/>
        <end position="302"/>
    </location>
</feature>
<reference evidence="14 15" key="1">
    <citation type="journal article" date="2023" name="Elife">
        <title>Identification of key yeast species and microbe-microbe interactions impacting larval growth of Drosophila in the wild.</title>
        <authorList>
            <person name="Mure A."/>
            <person name="Sugiura Y."/>
            <person name="Maeda R."/>
            <person name="Honda K."/>
            <person name="Sakurai N."/>
            <person name="Takahashi Y."/>
            <person name="Watada M."/>
            <person name="Katoh T."/>
            <person name="Gotoh A."/>
            <person name="Gotoh Y."/>
            <person name="Taniguchi I."/>
            <person name="Nakamura K."/>
            <person name="Hayashi T."/>
            <person name="Katayama T."/>
            <person name="Uemura T."/>
            <person name="Hattori Y."/>
        </authorList>
    </citation>
    <scope>NUCLEOTIDE SEQUENCE [LARGE SCALE GENOMIC DNA]</scope>
    <source>
        <strain evidence="14 15">KH-74</strain>
    </source>
</reference>
<dbReference type="SMART" id="SM00355">
    <property type="entry name" value="ZnF_C2H2"/>
    <property type="match status" value="2"/>
</dbReference>
<comment type="subcellular location">
    <subcellularLocation>
        <location evidence="1">Nucleus</location>
    </subcellularLocation>
</comment>
<dbReference type="PANTHER" id="PTHR45993">
    <property type="entry name" value="B-CELL LYMPHOMA/LEUKEMIA 11"/>
    <property type="match status" value="1"/>
</dbReference>
<evidence type="ECO:0000256" key="8">
    <source>
        <dbReference type="ARBA" id="ARBA00023125"/>
    </source>
</evidence>
<dbReference type="FunFam" id="3.30.160.60:FF:001156">
    <property type="entry name" value="Zinc finger protein 407"/>
    <property type="match status" value="1"/>
</dbReference>
<evidence type="ECO:0000256" key="11">
    <source>
        <dbReference type="PROSITE-ProRule" id="PRU00042"/>
    </source>
</evidence>
<feature type="domain" description="C2H2-type" evidence="13">
    <location>
        <begin position="514"/>
        <end position="542"/>
    </location>
</feature>
<feature type="domain" description="C2H2-type" evidence="13">
    <location>
        <begin position="543"/>
        <end position="570"/>
    </location>
</feature>
<feature type="region of interest" description="Disordered" evidence="12">
    <location>
        <begin position="457"/>
        <end position="504"/>
    </location>
</feature>
<dbReference type="Pfam" id="PF00096">
    <property type="entry name" value="zf-C2H2"/>
    <property type="match status" value="2"/>
</dbReference>
<evidence type="ECO:0000256" key="6">
    <source>
        <dbReference type="ARBA" id="ARBA00022833"/>
    </source>
</evidence>
<keyword evidence="7" id="KW-0805">Transcription regulation</keyword>
<accession>A0AAV5RTF6</accession>
<evidence type="ECO:0000256" key="9">
    <source>
        <dbReference type="ARBA" id="ARBA00023163"/>
    </source>
</evidence>
<dbReference type="GO" id="GO:0003700">
    <property type="term" value="F:DNA-binding transcription factor activity"/>
    <property type="evidence" value="ECO:0007669"/>
    <property type="project" value="TreeGrafter"/>
</dbReference>
<evidence type="ECO:0000256" key="7">
    <source>
        <dbReference type="ARBA" id="ARBA00023015"/>
    </source>
</evidence>
<keyword evidence="3" id="KW-0479">Metal-binding</keyword>
<dbReference type="EMBL" id="BTGD01000003">
    <property type="protein sequence ID" value="GMM54587.1"/>
    <property type="molecule type" value="Genomic_DNA"/>
</dbReference>
<evidence type="ECO:0000256" key="1">
    <source>
        <dbReference type="ARBA" id="ARBA00004123"/>
    </source>
</evidence>
<evidence type="ECO:0000256" key="5">
    <source>
        <dbReference type="ARBA" id="ARBA00022771"/>
    </source>
</evidence>
<evidence type="ECO:0000256" key="10">
    <source>
        <dbReference type="ARBA" id="ARBA00023242"/>
    </source>
</evidence>
<gene>
    <name evidence="14" type="ORF">DAKH74_012030</name>
</gene>
<evidence type="ECO:0000256" key="3">
    <source>
        <dbReference type="ARBA" id="ARBA00022723"/>
    </source>
</evidence>
<comment type="caution">
    <text evidence="14">The sequence shown here is derived from an EMBL/GenBank/DDBJ whole genome shotgun (WGS) entry which is preliminary data.</text>
</comment>
<keyword evidence="9" id="KW-0804">Transcription</keyword>
<dbReference type="Proteomes" id="UP001377567">
    <property type="component" value="Unassembled WGS sequence"/>
</dbReference>
<dbReference type="GO" id="GO:0005634">
    <property type="term" value="C:nucleus"/>
    <property type="evidence" value="ECO:0007669"/>
    <property type="project" value="UniProtKB-SubCell"/>
</dbReference>
<organism evidence="14 15">
    <name type="scientific">Maudiozyma humilis</name>
    <name type="common">Sour dough yeast</name>
    <name type="synonym">Kazachstania humilis</name>
    <dbReference type="NCBI Taxonomy" id="51915"/>
    <lineage>
        <taxon>Eukaryota</taxon>
        <taxon>Fungi</taxon>
        <taxon>Dikarya</taxon>
        <taxon>Ascomycota</taxon>
        <taxon>Saccharomycotina</taxon>
        <taxon>Saccharomycetes</taxon>
        <taxon>Saccharomycetales</taxon>
        <taxon>Saccharomycetaceae</taxon>
        <taxon>Maudiozyma</taxon>
    </lineage>
</organism>
<keyword evidence="10" id="KW-0539">Nucleus</keyword>
<dbReference type="SUPFAM" id="SSF57667">
    <property type="entry name" value="beta-beta-alpha zinc fingers"/>
    <property type="match status" value="1"/>
</dbReference>
<dbReference type="InterPro" id="IPR051497">
    <property type="entry name" value="Dev/Hematopoietic_TF"/>
</dbReference>
<name>A0AAV5RTF6_MAUHU</name>
<comment type="similarity">
    <text evidence="2">Belongs to the krueppel C2H2-type zinc-finger protein family.</text>
</comment>
<dbReference type="PANTHER" id="PTHR45993:SF6">
    <property type="entry name" value="C2H2-TYPE DOMAIN-CONTAINING PROTEIN"/>
    <property type="match status" value="1"/>
</dbReference>
<evidence type="ECO:0000259" key="13">
    <source>
        <dbReference type="PROSITE" id="PS50157"/>
    </source>
</evidence>
<feature type="compositionally biased region" description="Basic residues" evidence="12">
    <location>
        <begin position="489"/>
        <end position="503"/>
    </location>
</feature>
<evidence type="ECO:0000313" key="15">
    <source>
        <dbReference type="Proteomes" id="UP001377567"/>
    </source>
</evidence>
<dbReference type="InterPro" id="IPR036236">
    <property type="entry name" value="Znf_C2H2_sf"/>
</dbReference>
<dbReference type="PROSITE" id="PS00028">
    <property type="entry name" value="ZINC_FINGER_C2H2_1"/>
    <property type="match status" value="2"/>
</dbReference>
<dbReference type="AlphaFoldDB" id="A0AAV5RTF6"/>
<proteinExistence type="inferred from homology"/>
<keyword evidence="6" id="KW-0862">Zinc</keyword>
<evidence type="ECO:0000256" key="12">
    <source>
        <dbReference type="SAM" id="MobiDB-lite"/>
    </source>
</evidence>
<protein>
    <submittedName>
        <fullName evidence="14">Com2 protein</fullName>
    </submittedName>
</protein>
<sequence length="571" mass="63133">MSFATQTLQRSGSTYGYVDQLSAPKYAQEQVPPTKYAQDYTPFSLQLGGQQAVNNDLTGNTLIDESANGQLSAYVPALVPGQMQTHVLGQVNVPESSYAMDKTLSTAPFDDVWQQQQQQEGSTATSDGRRLSISEYNFDNANYYEYEDLGQQQQQQQQRPLTSRQLDLTEHVMDLNLDEVPQALDIDVLAPGAAAAPSQQSPAARKRVRDYFRLGIFGSGAGPSTTSPEDNAALLQDSVESPATATTTPPQQQAQLNDQFTLKKMSSSSFWNPQFLKRSSSGNNSRRAKVAPEYPGDDTSVPFNMPAALQQVKQSPQSHKSSPQRAAGRMFKHCLNPMVVLAANGEEVIYTISGPGDSLDADMPMDMDMDIDMDMDMDLGMDIDIDGNSTLSPIMTIAPSLVTNDDTSIEASVSMQPSKSMNPFMQQDTIDFYNIANSQLPDDLVDVPVNVEQHSVQTPVKVEQSAPAPEPTVKLESPATPTPTPTPTIKRKFPNMPKTRGRKPSLIPDASKQFCCEYCDRRFKRQEHLKRHVRSLHICEKPFTCHICHKHFSRSDNLNQHIKTHAHDDAE</sequence>
<keyword evidence="8" id="KW-0238">DNA-binding</keyword>
<dbReference type="PROSITE" id="PS50157">
    <property type="entry name" value="ZINC_FINGER_C2H2_2"/>
    <property type="match status" value="2"/>
</dbReference>
<evidence type="ECO:0000256" key="2">
    <source>
        <dbReference type="ARBA" id="ARBA00006991"/>
    </source>
</evidence>
<keyword evidence="4" id="KW-0677">Repeat</keyword>
<dbReference type="GO" id="GO:0006357">
    <property type="term" value="P:regulation of transcription by RNA polymerase II"/>
    <property type="evidence" value="ECO:0007669"/>
    <property type="project" value="TreeGrafter"/>
</dbReference>
<evidence type="ECO:0000256" key="4">
    <source>
        <dbReference type="ARBA" id="ARBA00022737"/>
    </source>
</evidence>
<dbReference type="GO" id="GO:0008270">
    <property type="term" value="F:zinc ion binding"/>
    <property type="evidence" value="ECO:0007669"/>
    <property type="project" value="UniProtKB-KW"/>
</dbReference>
<dbReference type="InterPro" id="IPR013087">
    <property type="entry name" value="Znf_C2H2_type"/>
</dbReference>
<evidence type="ECO:0000313" key="14">
    <source>
        <dbReference type="EMBL" id="GMM54587.1"/>
    </source>
</evidence>
<keyword evidence="15" id="KW-1185">Reference proteome</keyword>
<feature type="compositionally biased region" description="Polar residues" evidence="12">
    <location>
        <begin position="273"/>
        <end position="285"/>
    </location>
</feature>